<reference evidence="2" key="1">
    <citation type="submission" date="2016-08" db="EMBL/GenBank/DDBJ databases">
        <authorList>
            <person name="Seilhamer J.J."/>
        </authorList>
    </citation>
    <scope>NUCLEOTIDE SEQUENCE [LARGE SCALE GENOMIC DNA]</scope>
</reference>
<name>A0A1I9SAN7_9CAUD</name>
<gene>
    <name evidence="1" type="ORF">SEA_WEASELS2_265</name>
</gene>
<accession>A0A1I9SAN7</accession>
<evidence type="ECO:0000313" key="2">
    <source>
        <dbReference type="Proteomes" id="UP000224902"/>
    </source>
</evidence>
<protein>
    <submittedName>
        <fullName evidence="1">Uncharacterized protein</fullName>
    </submittedName>
</protein>
<keyword evidence="2" id="KW-1185">Reference proteome</keyword>
<proteinExistence type="predicted"/>
<dbReference type="EMBL" id="KX774321">
    <property type="protein sequence ID" value="AOZ63843.1"/>
    <property type="molecule type" value="Genomic_DNA"/>
</dbReference>
<organism evidence="1 2">
    <name type="scientific">Rhodococcus phage Weasels2</name>
    <dbReference type="NCBI Taxonomy" id="1897437"/>
    <lineage>
        <taxon>Viruses</taxon>
        <taxon>Duplodnaviria</taxon>
        <taxon>Heunggongvirae</taxon>
        <taxon>Uroviricota</taxon>
        <taxon>Caudoviricetes</taxon>
        <taxon>Weaselvirus</taxon>
        <taxon>Weaselvirus weasel</taxon>
    </lineage>
</organism>
<sequence length="63" mass="7706">MTRIYGRKCTKKRYRDELNAKIALMNTSLRDKEKRKECRYYKCPKCRGFHLTSQQKRNNNVYA</sequence>
<dbReference type="Proteomes" id="UP000224902">
    <property type="component" value="Segment"/>
</dbReference>
<evidence type="ECO:0000313" key="1">
    <source>
        <dbReference type="EMBL" id="AOZ63843.1"/>
    </source>
</evidence>